<feature type="domain" description="JmjC" evidence="6">
    <location>
        <begin position="100"/>
        <end position="226"/>
    </location>
</feature>
<protein>
    <recommendedName>
        <fullName evidence="6">JmjC domain-containing protein</fullName>
    </recommendedName>
</protein>
<reference evidence="7 8" key="1">
    <citation type="journal article" date="2012" name="J. Bacteriol.">
        <title>Complete genome sequence of phototrophic betaproteobacterium Rubrivivax gelatinosus IL144.</title>
        <authorList>
            <person name="Nagashima S."/>
            <person name="Kamimura A."/>
            <person name="Shimizu T."/>
            <person name="Nakamura-isaki S."/>
            <person name="Aono E."/>
            <person name="Sakamoto K."/>
            <person name="Ichikawa N."/>
            <person name="Nakazawa H."/>
            <person name="Sekine M."/>
            <person name="Yamazaki S."/>
            <person name="Fujita N."/>
            <person name="Shimada K."/>
            <person name="Hanada S."/>
            <person name="Nagashima K.V.P."/>
        </authorList>
    </citation>
    <scope>NUCLEOTIDE SEQUENCE [LARGE SCALE GENOMIC DNA]</scope>
    <source>
        <strain evidence="8">NBRC 100245 / IL144</strain>
    </source>
</reference>
<accession>I0HUY7</accession>
<dbReference type="Gene3D" id="2.60.120.650">
    <property type="entry name" value="Cupin"/>
    <property type="match status" value="1"/>
</dbReference>
<dbReference type="GO" id="GO:0046872">
    <property type="term" value="F:metal ion binding"/>
    <property type="evidence" value="ECO:0007669"/>
    <property type="project" value="UniProtKB-KW"/>
</dbReference>
<dbReference type="HOGENOM" id="CLU_039125_1_0_4"/>
<dbReference type="InterPro" id="IPR039994">
    <property type="entry name" value="NO66-like"/>
</dbReference>
<evidence type="ECO:0000256" key="1">
    <source>
        <dbReference type="ARBA" id="ARBA00001954"/>
    </source>
</evidence>
<sequence>MDLNAPTALLGGLSPQAFMRRHWQKKPLLVRQALPGVTPPLARAALFDLAGSEDVESRLVQRDGSRWSLRQGPFARRTLPPASRPGWTLLVQGLDLHVPAAHELLRRFAFIPEARLDDLMLSWASDGGGVGPHLDSYDVFLIQVHGRRRWRIGPVADETLVPDMPVRLLQNFEPAEEWVLEPGDMLYLPPRWGHDGIAEGECMTASAGFRVPLQTGLARELLQRLAEDDELGDGALYRDPRQPATAAPGEIPPGLREFAGRAVERLLSRRGALDRALGEILSEPKPRVWFEGEHAEGDEALAAGVALDPKSRMLYDERHVFLNGESFVAGGRDARLMRRLADTRALSARDCSGLSEGARETVAGWIESGWVRRGGQ</sequence>
<dbReference type="STRING" id="983917.RGE_34850"/>
<dbReference type="Gene3D" id="3.40.366.30">
    <property type="entry name" value="50S ribosomal protein L16 arginine hydroxylase, Chain A, Domain 2"/>
    <property type="match status" value="1"/>
</dbReference>
<dbReference type="EMBL" id="AP012320">
    <property type="protein sequence ID" value="BAL96824.1"/>
    <property type="molecule type" value="Genomic_DNA"/>
</dbReference>
<dbReference type="eggNOG" id="COG2850">
    <property type="taxonomic scope" value="Bacteria"/>
</dbReference>
<dbReference type="Pfam" id="PF20514">
    <property type="entry name" value="WHD_ROXA"/>
    <property type="match status" value="1"/>
</dbReference>
<evidence type="ECO:0000313" key="7">
    <source>
        <dbReference type="EMBL" id="BAL96824.1"/>
    </source>
</evidence>
<gene>
    <name evidence="7" type="ordered locus">RGE_34850</name>
</gene>
<evidence type="ECO:0000256" key="5">
    <source>
        <dbReference type="ARBA" id="ARBA00023004"/>
    </source>
</evidence>
<dbReference type="RefSeq" id="WP_014429682.1">
    <property type="nucleotide sequence ID" value="NC_017075.1"/>
</dbReference>
<keyword evidence="5" id="KW-0408">Iron</keyword>
<organism evidence="7 8">
    <name type="scientific">Rubrivivax gelatinosus (strain NBRC 100245 / IL144)</name>
    <dbReference type="NCBI Taxonomy" id="983917"/>
    <lineage>
        <taxon>Bacteria</taxon>
        <taxon>Pseudomonadati</taxon>
        <taxon>Pseudomonadota</taxon>
        <taxon>Betaproteobacteria</taxon>
        <taxon>Burkholderiales</taxon>
        <taxon>Sphaerotilaceae</taxon>
        <taxon>Rubrivivax</taxon>
    </lineage>
</organism>
<dbReference type="PROSITE" id="PS51184">
    <property type="entry name" value="JMJC"/>
    <property type="match status" value="1"/>
</dbReference>
<name>I0HUY7_RUBGI</name>
<dbReference type="InterPro" id="IPR046799">
    <property type="entry name" value="ROXA-like_wH"/>
</dbReference>
<dbReference type="PATRIC" id="fig|983917.3.peg.3408"/>
<comment type="cofactor">
    <cofactor evidence="1">
        <name>Fe(2+)</name>
        <dbReference type="ChEBI" id="CHEBI:29033"/>
    </cofactor>
</comment>
<keyword evidence="2" id="KW-0479">Metal-binding</keyword>
<dbReference type="PANTHER" id="PTHR13096">
    <property type="entry name" value="MINA53 MYC INDUCED NUCLEAR ANTIGEN"/>
    <property type="match status" value="1"/>
</dbReference>
<keyword evidence="8" id="KW-1185">Reference proteome</keyword>
<evidence type="ECO:0000256" key="4">
    <source>
        <dbReference type="ARBA" id="ARBA00023002"/>
    </source>
</evidence>
<dbReference type="AlphaFoldDB" id="I0HUY7"/>
<evidence type="ECO:0000313" key="8">
    <source>
        <dbReference type="Proteomes" id="UP000007883"/>
    </source>
</evidence>
<dbReference type="InterPro" id="IPR003347">
    <property type="entry name" value="JmjC_dom"/>
</dbReference>
<dbReference type="PANTHER" id="PTHR13096:SF8">
    <property type="entry name" value="RIBOSOMAL OXYGENASE 1"/>
    <property type="match status" value="1"/>
</dbReference>
<evidence type="ECO:0000259" key="6">
    <source>
        <dbReference type="PROSITE" id="PS51184"/>
    </source>
</evidence>
<evidence type="ECO:0000256" key="3">
    <source>
        <dbReference type="ARBA" id="ARBA00022964"/>
    </source>
</evidence>
<proteinExistence type="predicted"/>
<keyword evidence="3" id="KW-0223">Dioxygenase</keyword>
<dbReference type="Proteomes" id="UP000007883">
    <property type="component" value="Chromosome"/>
</dbReference>
<dbReference type="SMART" id="SM00558">
    <property type="entry name" value="JmjC"/>
    <property type="match status" value="1"/>
</dbReference>
<keyword evidence="4" id="KW-0560">Oxidoreductase</keyword>
<dbReference type="GO" id="GO:0016706">
    <property type="term" value="F:2-oxoglutarate-dependent dioxygenase activity"/>
    <property type="evidence" value="ECO:0007669"/>
    <property type="project" value="TreeGrafter"/>
</dbReference>
<evidence type="ECO:0000256" key="2">
    <source>
        <dbReference type="ARBA" id="ARBA00022723"/>
    </source>
</evidence>
<dbReference type="Pfam" id="PF08007">
    <property type="entry name" value="JmjC_2"/>
    <property type="match status" value="1"/>
</dbReference>
<dbReference type="KEGG" id="rge:RGE_34850"/>
<dbReference type="SUPFAM" id="SSF51197">
    <property type="entry name" value="Clavaminate synthase-like"/>
    <property type="match status" value="1"/>
</dbReference>